<dbReference type="SUPFAM" id="SSF54001">
    <property type="entry name" value="Cysteine proteinases"/>
    <property type="match status" value="1"/>
</dbReference>
<proteinExistence type="predicted"/>
<reference evidence="2 3" key="1">
    <citation type="submission" date="2022-12" db="EMBL/GenBank/DDBJ databases">
        <title>Sphingomonas abieness sp. nov., an endophytic bacterium isolated from Abies koreana.</title>
        <authorList>
            <person name="Jiang L."/>
            <person name="Lee J."/>
        </authorList>
    </citation>
    <scope>NUCLEOTIDE SEQUENCE [LARGE SCALE GENOMIC DNA]</scope>
    <source>
        <strain evidence="3">PAMB 00755</strain>
    </source>
</reference>
<dbReference type="Pfam" id="PF08379">
    <property type="entry name" value="Bact_transglu_N"/>
    <property type="match status" value="1"/>
</dbReference>
<dbReference type="InterPro" id="IPR002931">
    <property type="entry name" value="Transglutaminase-like"/>
</dbReference>
<organism evidence="2 3">
    <name type="scientific">Sphingomonas abietis</name>
    <dbReference type="NCBI Taxonomy" id="3012344"/>
    <lineage>
        <taxon>Bacteria</taxon>
        <taxon>Pseudomonadati</taxon>
        <taxon>Pseudomonadota</taxon>
        <taxon>Alphaproteobacteria</taxon>
        <taxon>Sphingomonadales</taxon>
        <taxon>Sphingomonadaceae</taxon>
        <taxon>Sphingomonas</taxon>
    </lineage>
</organism>
<dbReference type="SMART" id="SM00460">
    <property type="entry name" value="TGc"/>
    <property type="match status" value="1"/>
</dbReference>
<evidence type="ECO:0000259" key="1">
    <source>
        <dbReference type="SMART" id="SM00460"/>
    </source>
</evidence>
<dbReference type="RefSeq" id="WP_270078212.1">
    <property type="nucleotide sequence ID" value="NZ_CP115174.1"/>
</dbReference>
<gene>
    <name evidence="2" type="ORF">PBT88_05480</name>
</gene>
<dbReference type="Gene3D" id="3.10.620.30">
    <property type="match status" value="1"/>
</dbReference>
<dbReference type="Pfam" id="PF01841">
    <property type="entry name" value="Transglut_core"/>
    <property type="match status" value="1"/>
</dbReference>
<name>A0ABY7NS04_9SPHN</name>
<evidence type="ECO:0000313" key="3">
    <source>
        <dbReference type="Proteomes" id="UP001210865"/>
    </source>
</evidence>
<keyword evidence="3" id="KW-1185">Reference proteome</keyword>
<sequence length="277" mass="29858">MRLRIEYRTHYAFSQPQRRLVQLLRVTPPSFDGQAVIDWHVEVDCDARLKRSRDGYGNEVTMLYVDGPIDRIALTVGGEVLTEDRAGMVAGAPEPLPIELFLRPTPQTEADAGIIAFADDIAEAAADPLSRLHALCHALHRQIVFDTGNGDPHRGAAAAFAEGRGVCQDHAHIFCAAARVLGYPARYVSGHLLRSDGETIQPAAHAWAEAHVDGYGWIGFDAANGMSPTDAYVRVAVGLDYRDAAPLAGMRVGGGGETMHVEVAVAETGGQRQNQAQ</sequence>
<dbReference type="InterPro" id="IPR013589">
    <property type="entry name" value="Bac_transglu_N"/>
</dbReference>
<dbReference type="InterPro" id="IPR038765">
    <property type="entry name" value="Papain-like_cys_pep_sf"/>
</dbReference>
<feature type="domain" description="Transglutaminase-like" evidence="1">
    <location>
        <begin position="159"/>
        <end position="224"/>
    </location>
</feature>
<dbReference type="PANTHER" id="PTHR33490:SF6">
    <property type="entry name" value="SLL1049 PROTEIN"/>
    <property type="match status" value="1"/>
</dbReference>
<accession>A0ABY7NS04</accession>
<protein>
    <submittedName>
        <fullName evidence="2">Transglutaminase family protein</fullName>
    </submittedName>
</protein>
<dbReference type="EMBL" id="CP115174">
    <property type="protein sequence ID" value="WBO23580.1"/>
    <property type="molecule type" value="Genomic_DNA"/>
</dbReference>
<evidence type="ECO:0000313" key="2">
    <source>
        <dbReference type="EMBL" id="WBO23580.1"/>
    </source>
</evidence>
<dbReference type="Proteomes" id="UP001210865">
    <property type="component" value="Chromosome"/>
</dbReference>
<dbReference type="PANTHER" id="PTHR33490">
    <property type="entry name" value="BLR5614 PROTEIN-RELATED"/>
    <property type="match status" value="1"/>
</dbReference>